<keyword evidence="5" id="KW-0964">Secreted</keyword>
<comment type="function">
    <text evidence="5">Required for morphogenesis and for the elongation of the flagellar filament by facilitating polymerization of the flagellin monomers at the tip of growing filament. Forms a capping structure, which prevents flagellin subunits (transported through the central channel of the flagellum) from leaking out without polymerization at the distal end.</text>
</comment>
<dbReference type="Pfam" id="PF02465">
    <property type="entry name" value="FliD_N"/>
    <property type="match status" value="1"/>
</dbReference>
<reference evidence="8" key="1">
    <citation type="journal article" date="2020" name="mSystems">
        <title>Genome- and Community-Level Interaction Insights into Carbon Utilization and Element Cycling Functions of Hydrothermarchaeota in Hydrothermal Sediment.</title>
        <authorList>
            <person name="Zhou Z."/>
            <person name="Liu Y."/>
            <person name="Xu W."/>
            <person name="Pan J."/>
            <person name="Luo Z.H."/>
            <person name="Li M."/>
        </authorList>
    </citation>
    <scope>NUCLEOTIDE SEQUENCE [LARGE SCALE GENOMIC DNA]</scope>
    <source>
        <strain evidence="8">SpSt-776</strain>
    </source>
</reference>
<evidence type="ECO:0000256" key="5">
    <source>
        <dbReference type="RuleBase" id="RU362066"/>
    </source>
</evidence>
<comment type="caution">
    <text evidence="8">The sequence shown here is derived from an EMBL/GenBank/DDBJ whole genome shotgun (WGS) entry which is preliminary data.</text>
</comment>
<protein>
    <recommendedName>
        <fullName evidence="5">Flagellar hook-associated protein 2</fullName>
        <shortName evidence="5">HAP2</shortName>
    </recommendedName>
    <alternativeName>
        <fullName evidence="5">Flagellar cap protein</fullName>
    </alternativeName>
</protein>
<proteinExistence type="inferred from homology"/>
<dbReference type="GO" id="GO:0005576">
    <property type="term" value="C:extracellular region"/>
    <property type="evidence" value="ECO:0007669"/>
    <property type="project" value="UniProtKB-SubCell"/>
</dbReference>
<dbReference type="GO" id="GO:0007155">
    <property type="term" value="P:cell adhesion"/>
    <property type="evidence" value="ECO:0007669"/>
    <property type="project" value="InterPro"/>
</dbReference>
<evidence type="ECO:0000256" key="2">
    <source>
        <dbReference type="ARBA" id="ARBA00011255"/>
    </source>
</evidence>
<dbReference type="PANTHER" id="PTHR30288:SF0">
    <property type="entry name" value="FLAGELLAR HOOK-ASSOCIATED PROTEIN 2"/>
    <property type="match status" value="1"/>
</dbReference>
<dbReference type="GO" id="GO:0009424">
    <property type="term" value="C:bacterial-type flagellum hook"/>
    <property type="evidence" value="ECO:0007669"/>
    <property type="project" value="UniProtKB-UniRule"/>
</dbReference>
<dbReference type="InterPro" id="IPR010809">
    <property type="entry name" value="FliD_C"/>
</dbReference>
<evidence type="ECO:0000256" key="1">
    <source>
        <dbReference type="ARBA" id="ARBA00009764"/>
    </source>
</evidence>
<comment type="similarity">
    <text evidence="1 5">Belongs to the FliD family.</text>
</comment>
<dbReference type="Pfam" id="PF07195">
    <property type="entry name" value="FliD_C"/>
    <property type="match status" value="1"/>
</dbReference>
<feature type="domain" description="Flagellar hook-associated protein 2 C-terminal" evidence="7">
    <location>
        <begin position="241"/>
        <end position="559"/>
    </location>
</feature>
<comment type="subcellular location">
    <subcellularLocation>
        <location evidence="5">Secreted</location>
    </subcellularLocation>
    <subcellularLocation>
        <location evidence="5">Bacterial flagellum</location>
    </subcellularLocation>
</comment>
<dbReference type="Pfam" id="PF07196">
    <property type="entry name" value="Flagellin_IN"/>
    <property type="match status" value="1"/>
</dbReference>
<keyword evidence="3" id="KW-0175">Coiled coil</keyword>
<name>A0A7C3SKW5_9BACT</name>
<dbReference type="InterPro" id="IPR003481">
    <property type="entry name" value="FliD_N"/>
</dbReference>
<accession>A0A7C3SKW5</accession>
<evidence type="ECO:0000256" key="4">
    <source>
        <dbReference type="ARBA" id="ARBA00023143"/>
    </source>
</evidence>
<gene>
    <name evidence="8" type="ORF">ENV62_06595</name>
</gene>
<dbReference type="AlphaFoldDB" id="A0A7C3SKW5"/>
<sequence length="580" mass="61734">MAENTVSGISQSLFFQPAITFSGLGSGIDSQSIITKLVEVESRHIQRLESWKAEWTAKITALQTINNKLANFRRVAAALNTPAKFHVKTASSGNPAMLTVTVSATAATGTHQVLVNQLAQTEIEVHAGLSAATAVINASGTSRTFAFRYAGGEPITVTVPDQATLQDLADAINASGANPGVTALVLDLGPAYTTDRYRLMLRGNDSGSDHTIVVDDTLTTLDGTEGTENFRGAAFTETQTARNAQVRVDGYPPDAWIERPGNAINDLLPGVTLNLHAASSSPVTISVASDPAAMQQKIQELVTAYNEVVAYLRDQTKYDRNTGKAGVLFGNYAVQIIKSELTAIATGNAPGFRDPQDMFLSLSQIGITTDVNETSETFGQLLIDVDTLGQALSSHSQDVARLMSAYFRGVSDDSSGNISYYSSIPGITQPGTYAVEATVSDGAIVSGTINSHPATISGDTLTGQSGYPENGLAVRINLTDGTYSATVRLQLGINGQFKERLDELLSASSGPINILIDNYSDIVGSLDAKIAFEQRRVEGVRQRLLEQFTRLEAVLARLNDQANYLANHLQNLGTAAPKRT</sequence>
<evidence type="ECO:0000256" key="3">
    <source>
        <dbReference type="ARBA" id="ARBA00023054"/>
    </source>
</evidence>
<organism evidence="8">
    <name type="scientific">Desulfobacca acetoxidans</name>
    <dbReference type="NCBI Taxonomy" id="60893"/>
    <lineage>
        <taxon>Bacteria</taxon>
        <taxon>Pseudomonadati</taxon>
        <taxon>Thermodesulfobacteriota</taxon>
        <taxon>Desulfobaccia</taxon>
        <taxon>Desulfobaccales</taxon>
        <taxon>Desulfobaccaceae</taxon>
        <taxon>Desulfobacca</taxon>
    </lineage>
</organism>
<dbReference type="InterPro" id="IPR040026">
    <property type="entry name" value="FliD"/>
</dbReference>
<feature type="domain" description="Flagellar hook-associated protein 2 N-terminal" evidence="6">
    <location>
        <begin position="26"/>
        <end position="121"/>
    </location>
</feature>
<dbReference type="InterPro" id="IPR010810">
    <property type="entry name" value="Flagellin_hook_IN_motif"/>
</dbReference>
<dbReference type="PANTHER" id="PTHR30288">
    <property type="entry name" value="FLAGELLAR CAP/ASSEMBLY PROTEIN FLID"/>
    <property type="match status" value="1"/>
</dbReference>
<comment type="subunit">
    <text evidence="2 5">Homopentamer.</text>
</comment>
<keyword evidence="4 5" id="KW-0975">Bacterial flagellum</keyword>
<dbReference type="GO" id="GO:0009421">
    <property type="term" value="C:bacterial-type flagellum filament cap"/>
    <property type="evidence" value="ECO:0007669"/>
    <property type="project" value="InterPro"/>
</dbReference>
<evidence type="ECO:0000259" key="7">
    <source>
        <dbReference type="Pfam" id="PF07195"/>
    </source>
</evidence>
<dbReference type="GO" id="GO:0071973">
    <property type="term" value="P:bacterial-type flagellum-dependent cell motility"/>
    <property type="evidence" value="ECO:0007669"/>
    <property type="project" value="TreeGrafter"/>
</dbReference>
<dbReference type="EMBL" id="DTHB01000045">
    <property type="protein sequence ID" value="HGB14885.1"/>
    <property type="molecule type" value="Genomic_DNA"/>
</dbReference>
<evidence type="ECO:0000259" key="6">
    <source>
        <dbReference type="Pfam" id="PF02465"/>
    </source>
</evidence>
<evidence type="ECO:0000313" key="8">
    <source>
        <dbReference type="EMBL" id="HGB14885.1"/>
    </source>
</evidence>